<accession>A0AAV1J041</accession>
<reference evidence="1 2" key="1">
    <citation type="submission" date="2023-11" db="EMBL/GenBank/DDBJ databases">
        <authorList>
            <person name="Okamura Y."/>
        </authorList>
    </citation>
    <scope>NUCLEOTIDE SEQUENCE [LARGE SCALE GENOMIC DNA]</scope>
</reference>
<protein>
    <submittedName>
        <fullName evidence="1">Uncharacterized protein</fullName>
    </submittedName>
</protein>
<organism evidence="1 2">
    <name type="scientific">Leptosia nina</name>
    <dbReference type="NCBI Taxonomy" id="320188"/>
    <lineage>
        <taxon>Eukaryota</taxon>
        <taxon>Metazoa</taxon>
        <taxon>Ecdysozoa</taxon>
        <taxon>Arthropoda</taxon>
        <taxon>Hexapoda</taxon>
        <taxon>Insecta</taxon>
        <taxon>Pterygota</taxon>
        <taxon>Neoptera</taxon>
        <taxon>Endopterygota</taxon>
        <taxon>Lepidoptera</taxon>
        <taxon>Glossata</taxon>
        <taxon>Ditrysia</taxon>
        <taxon>Papilionoidea</taxon>
        <taxon>Pieridae</taxon>
        <taxon>Pierinae</taxon>
        <taxon>Leptosia</taxon>
    </lineage>
</organism>
<name>A0AAV1J041_9NEOP</name>
<dbReference type="Proteomes" id="UP001497472">
    <property type="component" value="Unassembled WGS sequence"/>
</dbReference>
<gene>
    <name evidence="1" type="ORF">LNINA_LOCUS2648</name>
</gene>
<sequence>MWYSLLKLLTAGDAKSSDRNPGISETYTDLRVKILRGRRFRIRPRSHANAECASRADLSINKAQPAVPFAARAAFEAPPPSLNKHACAETQLNANICLPPCSP</sequence>
<proteinExistence type="predicted"/>
<evidence type="ECO:0000313" key="1">
    <source>
        <dbReference type="EMBL" id="CAK1542795.1"/>
    </source>
</evidence>
<evidence type="ECO:0000313" key="2">
    <source>
        <dbReference type="Proteomes" id="UP001497472"/>
    </source>
</evidence>
<dbReference type="EMBL" id="CAVLEF010000003">
    <property type="protein sequence ID" value="CAK1542795.1"/>
    <property type="molecule type" value="Genomic_DNA"/>
</dbReference>
<dbReference type="AlphaFoldDB" id="A0AAV1J041"/>
<comment type="caution">
    <text evidence="1">The sequence shown here is derived from an EMBL/GenBank/DDBJ whole genome shotgun (WGS) entry which is preliminary data.</text>
</comment>
<keyword evidence="2" id="KW-1185">Reference proteome</keyword>